<gene>
    <name evidence="1" type="ORF">RPERSI_LOCUS21346</name>
</gene>
<keyword evidence="2" id="KW-1185">Reference proteome</keyword>
<feature type="non-terminal residue" evidence="1">
    <location>
        <position position="1"/>
    </location>
</feature>
<proteinExistence type="predicted"/>
<reference evidence="1" key="1">
    <citation type="submission" date="2021-06" db="EMBL/GenBank/DDBJ databases">
        <authorList>
            <person name="Kallberg Y."/>
            <person name="Tangrot J."/>
            <person name="Rosling A."/>
        </authorList>
    </citation>
    <scope>NUCLEOTIDE SEQUENCE</scope>
    <source>
        <strain evidence="1">MA461A</strain>
    </source>
</reference>
<name>A0ACA9RPQ9_9GLOM</name>
<evidence type="ECO:0000313" key="1">
    <source>
        <dbReference type="EMBL" id="CAG8802550.1"/>
    </source>
</evidence>
<dbReference type="EMBL" id="CAJVQC010062322">
    <property type="protein sequence ID" value="CAG8802550.1"/>
    <property type="molecule type" value="Genomic_DNA"/>
</dbReference>
<dbReference type="Proteomes" id="UP000789920">
    <property type="component" value="Unassembled WGS sequence"/>
</dbReference>
<protein>
    <submittedName>
        <fullName evidence="1">29956_t:CDS:1</fullName>
    </submittedName>
</protein>
<organism evidence="1 2">
    <name type="scientific">Racocetra persica</name>
    <dbReference type="NCBI Taxonomy" id="160502"/>
    <lineage>
        <taxon>Eukaryota</taxon>
        <taxon>Fungi</taxon>
        <taxon>Fungi incertae sedis</taxon>
        <taxon>Mucoromycota</taxon>
        <taxon>Glomeromycotina</taxon>
        <taxon>Glomeromycetes</taxon>
        <taxon>Diversisporales</taxon>
        <taxon>Gigasporaceae</taxon>
        <taxon>Racocetra</taxon>
    </lineage>
</organism>
<sequence>AMKLNTKQKVLVLPIAAANLKYQTKDPLFSIAAMESKYQK</sequence>
<comment type="caution">
    <text evidence="1">The sequence shown here is derived from an EMBL/GenBank/DDBJ whole genome shotgun (WGS) entry which is preliminary data.</text>
</comment>
<accession>A0ACA9RPQ9</accession>
<evidence type="ECO:0000313" key="2">
    <source>
        <dbReference type="Proteomes" id="UP000789920"/>
    </source>
</evidence>